<comment type="similarity">
    <text evidence="1">Belongs to the CRISPR-associated Csm4 family.</text>
</comment>
<keyword evidence="8" id="KW-1185">Reference proteome</keyword>
<dbReference type="InterPro" id="IPR040932">
    <property type="entry name" value="Csm4_C"/>
</dbReference>
<dbReference type="AlphaFoldDB" id="U7QMS2"/>
<evidence type="ECO:0000259" key="6">
    <source>
        <dbReference type="Pfam" id="PF17953"/>
    </source>
</evidence>
<organism evidence="7 8">
    <name type="scientific">Lyngbya aestuarii BL J</name>
    <dbReference type="NCBI Taxonomy" id="1348334"/>
    <lineage>
        <taxon>Bacteria</taxon>
        <taxon>Bacillati</taxon>
        <taxon>Cyanobacteriota</taxon>
        <taxon>Cyanophyceae</taxon>
        <taxon>Oscillatoriophycideae</taxon>
        <taxon>Oscillatoriales</taxon>
        <taxon>Microcoleaceae</taxon>
        <taxon>Lyngbya</taxon>
    </lineage>
</organism>
<evidence type="ECO:0000256" key="1">
    <source>
        <dbReference type="ARBA" id="ARBA00005772"/>
    </source>
</evidence>
<reference evidence="7 8" key="1">
    <citation type="journal article" date="2013" name="Front. Microbiol.">
        <title>Comparative genomic analyses of the cyanobacterium, Lyngbya aestuarii BL J, a powerful hydrogen producer.</title>
        <authorList>
            <person name="Kothari A."/>
            <person name="Vaughn M."/>
            <person name="Garcia-Pichel F."/>
        </authorList>
    </citation>
    <scope>NUCLEOTIDE SEQUENCE [LARGE SCALE GENOMIC DNA]</scope>
    <source>
        <strain evidence="7 8">BL J</strain>
    </source>
</reference>
<name>U7QMS2_9CYAN</name>
<protein>
    <recommendedName>
        <fullName evidence="2">CRISPR system Cms protein Csm4</fullName>
    </recommendedName>
</protein>
<evidence type="ECO:0000256" key="3">
    <source>
        <dbReference type="ARBA" id="ARBA00022884"/>
    </source>
</evidence>
<feature type="domain" description="Csm4 C-terminal" evidence="6">
    <location>
        <begin position="255"/>
        <end position="343"/>
    </location>
</feature>
<dbReference type="GO" id="GO:0003723">
    <property type="term" value="F:RNA binding"/>
    <property type="evidence" value="ECO:0007669"/>
    <property type="project" value="UniProtKB-KW"/>
</dbReference>
<keyword evidence="3" id="KW-0694">RNA-binding</keyword>
<dbReference type="GO" id="GO:0051607">
    <property type="term" value="P:defense response to virus"/>
    <property type="evidence" value="ECO:0007669"/>
    <property type="project" value="UniProtKB-KW"/>
</dbReference>
<sequence>MSEWQLYKLNFERNPVHFGELGIGLEETSDFIHSDTLFSAWVSAYARLLGKDAVEELLQQFQAETEPLFRLSSTFIYRQINEETIYYLPRPLKRPVNYPDDDLEFSKAYKKLNYLPLEIWQRWYQGEGWKESDTEELKAKAKAKKGEKIDGELAKAETFNYGEAVQKGKVPKIAVDRTTRATNIYHTNFVYFKENAGLYFIVEFSNPEFKNTFLTILKFLGEEGIGGERSSGAGQFQVESSELTDEWEQVIKFDKGKFHSLISLFWEKSLSESFLEKSSYELLRRGGWISSSPSGSQRRRQSVQMFAEGSVFRVQPKGQLANVTPDGFKVHQIYRSGISLSLSIKALVE</sequence>
<dbReference type="RefSeq" id="WP_023066189.1">
    <property type="nucleotide sequence ID" value="NZ_AUZM01000019.1"/>
</dbReference>
<proteinExistence type="inferred from homology"/>
<dbReference type="PATRIC" id="fig|1348334.3.peg.2275"/>
<comment type="caution">
    <text evidence="7">The sequence shown here is derived from an EMBL/GenBank/DDBJ whole genome shotgun (WGS) entry which is preliminary data.</text>
</comment>
<gene>
    <name evidence="7" type="ORF">M595_2345</name>
</gene>
<accession>U7QMS2</accession>
<dbReference type="InterPro" id="IPR005510">
    <property type="entry name" value="Csm4"/>
</dbReference>
<dbReference type="Pfam" id="PF17953">
    <property type="entry name" value="Csm4_C"/>
    <property type="match status" value="1"/>
</dbReference>
<dbReference type="EMBL" id="AUZM01000019">
    <property type="protein sequence ID" value="ERT07711.1"/>
    <property type="molecule type" value="Genomic_DNA"/>
</dbReference>
<dbReference type="InterPro" id="IPR005537">
    <property type="entry name" value="RAMP_III_fam"/>
</dbReference>
<evidence type="ECO:0000256" key="4">
    <source>
        <dbReference type="ARBA" id="ARBA00023118"/>
    </source>
</evidence>
<dbReference type="OrthoDB" id="9792564at2"/>
<evidence type="ECO:0000313" key="8">
    <source>
        <dbReference type="Proteomes" id="UP000017127"/>
    </source>
</evidence>
<evidence type="ECO:0000313" key="7">
    <source>
        <dbReference type="EMBL" id="ERT07711.1"/>
    </source>
</evidence>
<dbReference type="Proteomes" id="UP000017127">
    <property type="component" value="Unassembled WGS sequence"/>
</dbReference>
<keyword evidence="4" id="KW-0051">Antiviral defense</keyword>
<feature type="domain" description="CRISPR type III-associated protein" evidence="5">
    <location>
        <begin position="15"/>
        <end position="236"/>
    </location>
</feature>
<evidence type="ECO:0000259" key="5">
    <source>
        <dbReference type="Pfam" id="PF03787"/>
    </source>
</evidence>
<evidence type="ECO:0000256" key="2">
    <source>
        <dbReference type="ARBA" id="ARBA00016109"/>
    </source>
</evidence>
<dbReference type="Pfam" id="PF03787">
    <property type="entry name" value="RAMPs"/>
    <property type="match status" value="1"/>
</dbReference>
<dbReference type="NCBIfam" id="TIGR01903">
    <property type="entry name" value="cas5_csm4"/>
    <property type="match status" value="1"/>
</dbReference>